<dbReference type="EMBL" id="BX284603">
    <property type="protein sequence ID" value="CBO25055.2"/>
    <property type="molecule type" value="Genomic_DNA"/>
</dbReference>
<name>D9N127_CAEEL</name>
<accession>D9N127</accession>
<dbReference type="OrthoDB" id="10419293at2759"/>
<keyword evidence="3" id="KW-1185">Reference proteome</keyword>
<dbReference type="InParanoid" id="D9N127"/>
<dbReference type="Proteomes" id="UP000001940">
    <property type="component" value="Chromosome III"/>
</dbReference>
<dbReference type="WormBase" id="K08E5.6">
    <property type="protein sequence ID" value="CE54120"/>
    <property type="gene ID" value="WBGene00195174"/>
</dbReference>
<protein>
    <submittedName>
        <fullName evidence="2">Uncharacterized protein</fullName>
    </submittedName>
</protein>
<dbReference type="PaxDb" id="6239-K08E5.6"/>
<feature type="coiled-coil region" evidence="1">
    <location>
        <begin position="3"/>
        <end position="37"/>
    </location>
</feature>
<dbReference type="FunCoup" id="D9N127">
    <property type="interactions" value="252"/>
</dbReference>
<evidence type="ECO:0000313" key="4">
    <source>
        <dbReference type="WormBase" id="K08E5.6"/>
    </source>
</evidence>
<organism evidence="2 3">
    <name type="scientific">Caenorhabditis elegans</name>
    <dbReference type="NCBI Taxonomy" id="6239"/>
    <lineage>
        <taxon>Eukaryota</taxon>
        <taxon>Metazoa</taxon>
        <taxon>Ecdysozoa</taxon>
        <taxon>Nematoda</taxon>
        <taxon>Chromadorea</taxon>
        <taxon>Rhabditida</taxon>
        <taxon>Rhabditina</taxon>
        <taxon>Rhabditomorpha</taxon>
        <taxon>Rhabditoidea</taxon>
        <taxon>Rhabditidae</taxon>
        <taxon>Peloderinae</taxon>
        <taxon>Caenorhabditis</taxon>
    </lineage>
</organism>
<proteinExistence type="predicted"/>
<gene>
    <name evidence="2" type="ORF">CELE_K08E5.6</name>
    <name evidence="2 4" type="ORF">K08E5.6</name>
</gene>
<dbReference type="eggNOG" id="ENOG502TJ7J">
    <property type="taxonomic scope" value="Eukaryota"/>
</dbReference>
<evidence type="ECO:0000256" key="1">
    <source>
        <dbReference type="SAM" id="Coils"/>
    </source>
</evidence>
<dbReference type="HOGENOM" id="CLU_2279949_0_0_1"/>
<sequence>MQLSILEQERRHIKSRMEKLNGDLKQVHEEMESFKRHHVNPILAYTFIISVYLSMLNATCQQAANFSAALYELKIKYCEEVTNLREVLDREAIHNELAQFKV</sequence>
<reference evidence="2 3" key="1">
    <citation type="journal article" date="1998" name="Science">
        <title>Genome sequence of the nematode C. elegans: a platform for investigating biology.</title>
        <authorList>
            <consortium name="The C. elegans sequencing consortium"/>
            <person name="Sulson J.E."/>
            <person name="Waterston R."/>
        </authorList>
    </citation>
    <scope>NUCLEOTIDE SEQUENCE [LARGE SCALE GENOMIC DNA]</scope>
    <source>
        <strain evidence="2 3">Bristol N2</strain>
    </source>
</reference>
<dbReference type="AGR" id="WB:WBGene00195174"/>
<evidence type="ECO:0000313" key="3">
    <source>
        <dbReference type="Proteomes" id="UP000001940"/>
    </source>
</evidence>
<dbReference type="AlphaFoldDB" id="D9N127"/>
<evidence type="ECO:0000313" key="2">
    <source>
        <dbReference type="EMBL" id="CBO25055.2"/>
    </source>
</evidence>
<keyword evidence="1" id="KW-0175">Coiled coil</keyword>